<keyword evidence="2" id="KW-0732">Signal</keyword>
<organism evidence="3 4">
    <name type="scientific">Herbaspirillum robiniae</name>
    <dbReference type="NCBI Taxonomy" id="2014887"/>
    <lineage>
        <taxon>Bacteria</taxon>
        <taxon>Pseudomonadati</taxon>
        <taxon>Pseudomonadota</taxon>
        <taxon>Betaproteobacteria</taxon>
        <taxon>Burkholderiales</taxon>
        <taxon>Oxalobacteraceae</taxon>
        <taxon>Herbaspirillum</taxon>
    </lineage>
</organism>
<evidence type="ECO:0000313" key="4">
    <source>
        <dbReference type="Proteomes" id="UP000197596"/>
    </source>
</evidence>
<feature type="chain" id="PRO_5012219278" evidence="2">
    <location>
        <begin position="20"/>
        <end position="140"/>
    </location>
</feature>
<feature type="region of interest" description="Disordered" evidence="1">
    <location>
        <begin position="68"/>
        <end position="100"/>
    </location>
</feature>
<sequence length="140" mass="14872">MRRLLLLLLAFLLPLQLLAATVGDLQPRSGQEQVVQVTTEGHLCQLAQKTSPAVAVVVQASLETGASAGDDLSLLPDSGAGQNGDDDADPSAAQAELEDHTIPVRIATPDIPWQPFPHAFSAPLNWPSFVRDQLRPPPLA</sequence>
<evidence type="ECO:0000256" key="1">
    <source>
        <dbReference type="SAM" id="MobiDB-lite"/>
    </source>
</evidence>
<comment type="caution">
    <text evidence="3">The sequence shown here is derived from an EMBL/GenBank/DDBJ whole genome shotgun (WGS) entry which is preliminary data.</text>
</comment>
<protein>
    <submittedName>
        <fullName evidence="3">Uncharacterized protein</fullName>
    </submittedName>
</protein>
<accession>A0A246WV88</accession>
<reference evidence="3 4" key="1">
    <citation type="submission" date="2017-06" db="EMBL/GenBank/DDBJ databases">
        <title>Herbaspirillum phytohormonus sp. nov., isolated from the root nodule of Robinia pseudoacacia in lead-zinc mine.</title>
        <authorList>
            <person name="Fan M."/>
            <person name="Lin Y."/>
        </authorList>
    </citation>
    <scope>NUCLEOTIDE SEQUENCE [LARGE SCALE GENOMIC DNA]</scope>
    <source>
        <strain evidence="3 4">HZ10</strain>
    </source>
</reference>
<evidence type="ECO:0000313" key="3">
    <source>
        <dbReference type="EMBL" id="OWY31000.1"/>
    </source>
</evidence>
<proteinExistence type="predicted"/>
<evidence type="ECO:0000256" key="2">
    <source>
        <dbReference type="SAM" id="SignalP"/>
    </source>
</evidence>
<dbReference type="EMBL" id="NJGU01000001">
    <property type="protein sequence ID" value="OWY31000.1"/>
    <property type="molecule type" value="Genomic_DNA"/>
</dbReference>
<dbReference type="AlphaFoldDB" id="A0A246WV88"/>
<gene>
    <name evidence="3" type="ORF">CEJ42_02755</name>
</gene>
<name>A0A246WV88_9BURK</name>
<feature type="signal peptide" evidence="2">
    <location>
        <begin position="1"/>
        <end position="19"/>
    </location>
</feature>
<dbReference type="Proteomes" id="UP000197596">
    <property type="component" value="Unassembled WGS sequence"/>
</dbReference>
<dbReference type="RefSeq" id="WP_088749949.1">
    <property type="nucleotide sequence ID" value="NZ_NJGU01000001.1"/>
</dbReference>